<gene>
    <name evidence="1" type="ORF">C0J27_05545</name>
</gene>
<dbReference type="Proteomes" id="UP000254834">
    <property type="component" value="Chromosome"/>
</dbReference>
<accession>A0A345ZCZ8</accession>
<dbReference type="AlphaFoldDB" id="A0A345ZCZ8"/>
<organism evidence="1 2">
    <name type="scientific">Candidatus Chromulinivorax destructor</name>
    <dbReference type="NCBI Taxonomy" id="2066483"/>
    <lineage>
        <taxon>Bacteria</taxon>
        <taxon>Candidatus Babelota</taxon>
        <taxon>Candidatus Babeliae</taxon>
        <taxon>Candidatus Babeliales</taxon>
        <taxon>Candidatus Chromulinivoraceae</taxon>
        <taxon>Candidatus Chromulinivorax</taxon>
    </lineage>
</organism>
<keyword evidence="2" id="KW-1185">Reference proteome</keyword>
<evidence type="ECO:0000313" key="2">
    <source>
        <dbReference type="Proteomes" id="UP000254834"/>
    </source>
</evidence>
<sequence>MISIEKILFMQNYKKIIIILILISSRIQCESWFGGVGKETAKILAPVAVDAAKGVGVEAVQALAPAVADAAKSLGSDGAIAIANSNLAIAKEVMPYVGPAMVAATVVAGVGVAAYSVTQLQPVIKDTCEIFYPTDKQIEENTAARERTAFYEARANLRKCFMDSKTKDKRNNAGYPTICEETVKMLIMCGGESEAERMIAGFNKYWN</sequence>
<dbReference type="EMBL" id="CP025544">
    <property type="protein sequence ID" value="AXK61165.1"/>
    <property type="molecule type" value="Genomic_DNA"/>
</dbReference>
<protein>
    <submittedName>
        <fullName evidence="1">Uncharacterized protein</fullName>
    </submittedName>
</protein>
<name>A0A345ZCZ8_9BACT</name>
<proteinExistence type="predicted"/>
<reference evidence="1 2" key="1">
    <citation type="submission" date="2017-12" db="EMBL/GenBank/DDBJ databases">
        <title>Chromulinavorax destructans is a abundant pathogen of dominant heterotrophic picoflagllates.</title>
        <authorList>
            <person name="Deeg C.M."/>
            <person name="Zimmer M."/>
            <person name="Suttle C.A."/>
        </authorList>
    </citation>
    <scope>NUCLEOTIDE SEQUENCE [LARGE SCALE GENOMIC DNA]</scope>
    <source>
        <strain evidence="1 2">SeV1</strain>
    </source>
</reference>
<dbReference type="KEGG" id="cdes:C0J27_05545"/>
<evidence type="ECO:0000313" key="1">
    <source>
        <dbReference type="EMBL" id="AXK61165.1"/>
    </source>
</evidence>